<protein>
    <submittedName>
        <fullName evidence="1">Uncharacterized protein</fullName>
    </submittedName>
</protein>
<proteinExistence type="predicted"/>
<reference evidence="1 2" key="1">
    <citation type="submission" date="2024-01" db="EMBL/GenBank/DDBJ databases">
        <authorList>
            <person name="Allen C."/>
            <person name="Tagirdzhanova G."/>
        </authorList>
    </citation>
    <scope>NUCLEOTIDE SEQUENCE [LARGE SCALE GENOMIC DNA]</scope>
</reference>
<dbReference type="Proteomes" id="UP001642405">
    <property type="component" value="Unassembled WGS sequence"/>
</dbReference>
<evidence type="ECO:0000313" key="1">
    <source>
        <dbReference type="EMBL" id="CAK7212598.1"/>
    </source>
</evidence>
<keyword evidence="2" id="KW-1185">Reference proteome</keyword>
<accession>A0ABP0AZ84</accession>
<organism evidence="1 2">
    <name type="scientific">Sporothrix curviconia</name>
    <dbReference type="NCBI Taxonomy" id="1260050"/>
    <lineage>
        <taxon>Eukaryota</taxon>
        <taxon>Fungi</taxon>
        <taxon>Dikarya</taxon>
        <taxon>Ascomycota</taxon>
        <taxon>Pezizomycotina</taxon>
        <taxon>Sordariomycetes</taxon>
        <taxon>Sordariomycetidae</taxon>
        <taxon>Ophiostomatales</taxon>
        <taxon>Ophiostomataceae</taxon>
        <taxon>Sporothrix</taxon>
    </lineage>
</organism>
<comment type="caution">
    <text evidence="1">The sequence shown here is derived from an EMBL/GenBank/DDBJ whole genome shotgun (WGS) entry which is preliminary data.</text>
</comment>
<evidence type="ECO:0000313" key="2">
    <source>
        <dbReference type="Proteomes" id="UP001642405"/>
    </source>
</evidence>
<dbReference type="EMBL" id="CAWUHB010000005">
    <property type="protein sequence ID" value="CAK7212598.1"/>
    <property type="molecule type" value="Genomic_DNA"/>
</dbReference>
<sequence length="265" mass="28280">MHAPFADCLDEGPISAGELFVETSSPRCTVLLSAVLALAGAVYAVEPSCTTAVCVFYDPTATPAITAYPTTLTFTSHDTVLTSSYNFAAPGGGSSDATSSDGGTTTDIQNMVTIEAHAAQPTVFPATVVQRAVTSHTFVHGPASSLQTSLSVESAQSTWIVRPPQPTDLPRHATGLCGNCTQPATWTPDASCTAKNQTTGCVRQCAQRDGLWYCFQEDDWYAENVMGRVCWWLNPFYGTTEYRMLGTPCVQGDRKVDCLACETYG</sequence>
<gene>
    <name evidence="1" type="ORF">SCUCBS95973_001518</name>
</gene>
<name>A0ABP0AZ84_9PEZI</name>